<reference evidence="2 3" key="1">
    <citation type="submission" date="2022-01" db="EMBL/GenBank/DDBJ databases">
        <title>Mariniradius saccharolyticus sp. nov., isolated from sediment of a river.</title>
        <authorList>
            <person name="Liu H."/>
        </authorList>
    </citation>
    <scope>NUCLEOTIDE SEQUENCE [LARGE SCALE GENOMIC DNA]</scope>
    <source>
        <strain evidence="2 3">RY-2</strain>
    </source>
</reference>
<dbReference type="SUPFAM" id="SSF88723">
    <property type="entry name" value="PIN domain-like"/>
    <property type="match status" value="1"/>
</dbReference>
<dbReference type="Gene3D" id="3.40.50.1010">
    <property type="entry name" value="5'-nuclease"/>
    <property type="match status" value="1"/>
</dbReference>
<gene>
    <name evidence="2" type="ORF">L0U89_00950</name>
</gene>
<evidence type="ECO:0000313" key="2">
    <source>
        <dbReference type="EMBL" id="MCF1749620.1"/>
    </source>
</evidence>
<organism evidence="2 3">
    <name type="scientific">Mariniradius sediminis</name>
    <dbReference type="NCBI Taxonomy" id="2909237"/>
    <lineage>
        <taxon>Bacteria</taxon>
        <taxon>Pseudomonadati</taxon>
        <taxon>Bacteroidota</taxon>
        <taxon>Cytophagia</taxon>
        <taxon>Cytophagales</taxon>
        <taxon>Cyclobacteriaceae</taxon>
        <taxon>Mariniradius</taxon>
    </lineage>
</organism>
<feature type="domain" description="PIN" evidence="1">
    <location>
        <begin position="4"/>
        <end position="118"/>
    </location>
</feature>
<dbReference type="InterPro" id="IPR002716">
    <property type="entry name" value="PIN_dom"/>
</dbReference>
<evidence type="ECO:0000313" key="3">
    <source>
        <dbReference type="Proteomes" id="UP001201449"/>
    </source>
</evidence>
<protein>
    <submittedName>
        <fullName evidence="2">PIN domain-containing protein</fullName>
    </submittedName>
</protein>
<evidence type="ECO:0000259" key="1">
    <source>
        <dbReference type="Pfam" id="PF13470"/>
    </source>
</evidence>
<dbReference type="CDD" id="cd09854">
    <property type="entry name" value="PIN_VapC-like"/>
    <property type="match status" value="1"/>
</dbReference>
<dbReference type="RefSeq" id="WP_234859804.1">
    <property type="nucleotide sequence ID" value="NZ_JAKEVZ010000001.1"/>
</dbReference>
<name>A0ABS9BNH4_9BACT</name>
<keyword evidence="3" id="KW-1185">Reference proteome</keyword>
<dbReference type="Pfam" id="PF13470">
    <property type="entry name" value="PIN_3"/>
    <property type="match status" value="1"/>
</dbReference>
<dbReference type="Proteomes" id="UP001201449">
    <property type="component" value="Unassembled WGS sequence"/>
</dbReference>
<sequence>MRHLFLDTNVLIDFLADRKPFSIDAAKLFNHALNKKATIYLATVSYNNIYYIIRQTSSHADAINILSELQDWTEAIDVSKEVIRQALKSDFKDFEDAIQYHCAKALPIIDCIVTRDTKDFRTSSIPTMTPREALTLIDNTSQT</sequence>
<proteinExistence type="predicted"/>
<dbReference type="InterPro" id="IPR029060">
    <property type="entry name" value="PIN-like_dom_sf"/>
</dbReference>
<comment type="caution">
    <text evidence="2">The sequence shown here is derived from an EMBL/GenBank/DDBJ whole genome shotgun (WGS) entry which is preliminary data.</text>
</comment>
<accession>A0ABS9BNH4</accession>
<dbReference type="EMBL" id="JAKEVZ010000001">
    <property type="protein sequence ID" value="MCF1749620.1"/>
    <property type="molecule type" value="Genomic_DNA"/>
</dbReference>